<comment type="caution">
    <text evidence="2">The sequence shown here is derived from an EMBL/GenBank/DDBJ whole genome shotgun (WGS) entry which is preliminary data.</text>
</comment>
<evidence type="ECO:0000313" key="2">
    <source>
        <dbReference type="EMBL" id="PPB08815.1"/>
    </source>
</evidence>
<dbReference type="EMBL" id="PRKQ01000005">
    <property type="protein sequence ID" value="PPB08815.1"/>
    <property type="molecule type" value="Genomic_DNA"/>
</dbReference>
<proteinExistence type="predicted"/>
<reference evidence="2 3" key="1">
    <citation type="submission" date="2018-02" db="EMBL/GenBank/DDBJ databases">
        <title>Comparative analysis of genomes of three Brevibacillus laterosporus strains producers of potent antimicrobials isolated from silage.</title>
        <authorList>
            <person name="Kojic M."/>
            <person name="Miljkovic M."/>
            <person name="Studholme D."/>
            <person name="Filipic B."/>
        </authorList>
    </citation>
    <scope>NUCLEOTIDE SEQUENCE [LARGE SCALE GENOMIC DNA]</scope>
    <source>
        <strain evidence="2 3">BGSP11</strain>
    </source>
</reference>
<name>A0AAP8U672_BRELA</name>
<keyword evidence="1" id="KW-0472">Membrane</keyword>
<feature type="transmembrane region" description="Helical" evidence="1">
    <location>
        <begin position="12"/>
        <end position="28"/>
    </location>
</feature>
<keyword evidence="1" id="KW-0812">Transmembrane</keyword>
<feature type="transmembrane region" description="Helical" evidence="1">
    <location>
        <begin position="75"/>
        <end position="94"/>
    </location>
</feature>
<feature type="transmembrane region" description="Helical" evidence="1">
    <location>
        <begin position="34"/>
        <end position="54"/>
    </location>
</feature>
<protein>
    <submittedName>
        <fullName evidence="2">Uncharacterized protein</fullName>
    </submittedName>
</protein>
<sequence length="95" mass="11044">MYFSPVKKRVPFIVFTLISITIQLLVLIKTTEGILFIVPIIIGIVMLFSWWKIIYTMFEPITVEEKISLINKISLRAVMVVIISICLFPIEMLLR</sequence>
<dbReference type="AlphaFoldDB" id="A0AAP8U672"/>
<dbReference type="Proteomes" id="UP000239759">
    <property type="component" value="Unassembled WGS sequence"/>
</dbReference>
<organism evidence="2 3">
    <name type="scientific">Brevibacillus laterosporus</name>
    <name type="common">Bacillus laterosporus</name>
    <dbReference type="NCBI Taxonomy" id="1465"/>
    <lineage>
        <taxon>Bacteria</taxon>
        <taxon>Bacillati</taxon>
        <taxon>Bacillota</taxon>
        <taxon>Bacilli</taxon>
        <taxon>Bacillales</taxon>
        <taxon>Paenibacillaceae</taxon>
        <taxon>Brevibacillus</taxon>
    </lineage>
</organism>
<keyword evidence="1" id="KW-1133">Transmembrane helix</keyword>
<evidence type="ECO:0000313" key="3">
    <source>
        <dbReference type="Proteomes" id="UP000239759"/>
    </source>
</evidence>
<gene>
    <name evidence="2" type="ORF">C4A77_05870</name>
</gene>
<accession>A0AAP8U672</accession>
<evidence type="ECO:0000256" key="1">
    <source>
        <dbReference type="SAM" id="Phobius"/>
    </source>
</evidence>